<protein>
    <submittedName>
        <fullName evidence="5">AMP-binding protein</fullName>
    </submittedName>
</protein>
<dbReference type="Gene3D" id="3.40.50.12780">
    <property type="entry name" value="N-terminal domain of ligase-like"/>
    <property type="match status" value="1"/>
</dbReference>
<keyword evidence="6" id="KW-1185">Reference proteome</keyword>
<evidence type="ECO:0000313" key="5">
    <source>
        <dbReference type="EMBL" id="KAA0024657.1"/>
    </source>
</evidence>
<sequence>MVNDVIDFDMALEHPRADIWGLLQAPDWYPRFFRGIGSCDQTSGATPGQPLQFAVHLITPNGAVADHQMRLTVRKPGEEMRLEGTAVGSFVSVRLSTDRGRTRVGLTIFKAGLLHPGLAKVSNSAVQNWARDGLTRMADYLAGKESSVLVNMGELRSLQLSVAKTMITSGVVRAARPDRAIRQLNSLAKWGFTLAGGYAAAAARSPHNIALIDRYGEYTYQEVDERTTHIAAGLAVAGFTDTSRLAILARNHSAMVESMIASSKLGADIILLNTGLAPRQIEEIIDRNAIDAIFVDDEFEAQVRYLPEEVPRISTHPDSVAEGRYSIDDFVPSGADAGPLDPPEEAGQLVVLTSGTTGNPKGARRPTPRGFGTIAAMLSRMPLHRDEVILIPAPLFHTWGLAALQLSTPLRASVVLMERFDAEECLKTIALQRCTTLIAVPVMLQRILELPERVINRYDTSSLNVVATSGSPISGATVTRFMDTFGDVLYNFYGSTEVSWATIADPADLRATPTTAGRPPLGTRIAVLDQDGVPLPVGAVGRIFVGNEMLFDGYTNAAPPAIEDQLMSTGDLGYLDASGRLFVAGRDDEMIISGGENVFPRPVEEALANLPQIADVAVVGVPDKEFGQRLAAFVVRAEGASLDQDMIRTYIRHRLSRFSIPRDVTFVSYLPRTATGKILKRKLIDGQFEAEARSTG</sequence>
<keyword evidence="2" id="KW-0436">Ligase</keyword>
<dbReference type="InterPro" id="IPR042099">
    <property type="entry name" value="ANL_N_sf"/>
</dbReference>
<dbReference type="RefSeq" id="WP_149428432.1">
    <property type="nucleotide sequence ID" value="NZ_VLNY01000001.1"/>
</dbReference>
<dbReference type="Proteomes" id="UP000322244">
    <property type="component" value="Unassembled WGS sequence"/>
</dbReference>
<dbReference type="Pfam" id="PF00501">
    <property type="entry name" value="AMP-binding"/>
    <property type="match status" value="1"/>
</dbReference>
<dbReference type="CDD" id="cd04433">
    <property type="entry name" value="AFD_class_I"/>
    <property type="match status" value="1"/>
</dbReference>
<dbReference type="PROSITE" id="PS00455">
    <property type="entry name" value="AMP_BINDING"/>
    <property type="match status" value="1"/>
</dbReference>
<organism evidence="5 6">
    <name type="scientific">Antrihabitans cavernicola</name>
    <dbReference type="NCBI Taxonomy" id="2495913"/>
    <lineage>
        <taxon>Bacteria</taxon>
        <taxon>Bacillati</taxon>
        <taxon>Actinomycetota</taxon>
        <taxon>Actinomycetes</taxon>
        <taxon>Mycobacteriales</taxon>
        <taxon>Nocardiaceae</taxon>
        <taxon>Antrihabitans</taxon>
    </lineage>
</organism>
<reference evidence="5 6" key="1">
    <citation type="submission" date="2019-07" db="EMBL/GenBank/DDBJ databases">
        <title>Rhodococcus cavernicolus sp. nov., isolated from a cave.</title>
        <authorList>
            <person name="Lee S.D."/>
        </authorList>
    </citation>
    <scope>NUCLEOTIDE SEQUENCE [LARGE SCALE GENOMIC DNA]</scope>
    <source>
        <strain evidence="5 6">C1-24</strain>
    </source>
</reference>
<dbReference type="InterPro" id="IPR025110">
    <property type="entry name" value="AMP-bd_C"/>
</dbReference>
<dbReference type="EMBL" id="VLNY01000001">
    <property type="protein sequence ID" value="KAA0024657.1"/>
    <property type="molecule type" value="Genomic_DNA"/>
</dbReference>
<accession>A0A5A7SIV6</accession>
<dbReference type="SUPFAM" id="SSF56801">
    <property type="entry name" value="Acetyl-CoA synthetase-like"/>
    <property type="match status" value="1"/>
</dbReference>
<dbReference type="GO" id="GO:0016878">
    <property type="term" value="F:acid-thiol ligase activity"/>
    <property type="evidence" value="ECO:0007669"/>
    <property type="project" value="UniProtKB-ARBA"/>
</dbReference>
<dbReference type="OrthoDB" id="56621at2"/>
<evidence type="ECO:0000256" key="2">
    <source>
        <dbReference type="ARBA" id="ARBA00022598"/>
    </source>
</evidence>
<dbReference type="InterPro" id="IPR000873">
    <property type="entry name" value="AMP-dep_synth/lig_dom"/>
</dbReference>
<name>A0A5A7SIV6_9NOCA</name>
<dbReference type="PANTHER" id="PTHR43767">
    <property type="entry name" value="LONG-CHAIN-FATTY-ACID--COA LIGASE"/>
    <property type="match status" value="1"/>
</dbReference>
<dbReference type="Pfam" id="PF13193">
    <property type="entry name" value="AMP-binding_C"/>
    <property type="match status" value="1"/>
</dbReference>
<dbReference type="InterPro" id="IPR050237">
    <property type="entry name" value="ATP-dep_AMP-bd_enzyme"/>
</dbReference>
<evidence type="ECO:0000259" key="4">
    <source>
        <dbReference type="Pfam" id="PF13193"/>
    </source>
</evidence>
<dbReference type="InterPro" id="IPR045851">
    <property type="entry name" value="AMP-bd_C_sf"/>
</dbReference>
<dbReference type="AlphaFoldDB" id="A0A5A7SIV6"/>
<dbReference type="Gene3D" id="3.30.300.30">
    <property type="match status" value="1"/>
</dbReference>
<evidence type="ECO:0000313" key="6">
    <source>
        <dbReference type="Proteomes" id="UP000322244"/>
    </source>
</evidence>
<proteinExistence type="inferred from homology"/>
<feature type="domain" description="AMP-binding enzyme C-terminal" evidence="4">
    <location>
        <begin position="603"/>
        <end position="677"/>
    </location>
</feature>
<evidence type="ECO:0000256" key="1">
    <source>
        <dbReference type="ARBA" id="ARBA00006432"/>
    </source>
</evidence>
<dbReference type="InterPro" id="IPR020845">
    <property type="entry name" value="AMP-binding_CS"/>
</dbReference>
<feature type="domain" description="AMP-dependent synthetase/ligase" evidence="3">
    <location>
        <begin position="200"/>
        <end position="554"/>
    </location>
</feature>
<dbReference type="PANTHER" id="PTHR43767:SF1">
    <property type="entry name" value="NONRIBOSOMAL PEPTIDE SYNTHASE PES1 (EUROFUNG)-RELATED"/>
    <property type="match status" value="1"/>
</dbReference>
<gene>
    <name evidence="5" type="ORF">FOY51_01555</name>
</gene>
<dbReference type="FunFam" id="3.30.300.30:FF:000008">
    <property type="entry name" value="2,3-dihydroxybenzoate-AMP ligase"/>
    <property type="match status" value="1"/>
</dbReference>
<comment type="similarity">
    <text evidence="1">Belongs to the ATP-dependent AMP-binding enzyme family.</text>
</comment>
<dbReference type="SUPFAM" id="SSF55961">
    <property type="entry name" value="Bet v1-like"/>
    <property type="match status" value="1"/>
</dbReference>
<evidence type="ECO:0000259" key="3">
    <source>
        <dbReference type="Pfam" id="PF00501"/>
    </source>
</evidence>
<comment type="caution">
    <text evidence="5">The sequence shown here is derived from an EMBL/GenBank/DDBJ whole genome shotgun (WGS) entry which is preliminary data.</text>
</comment>